<reference evidence="1 2" key="1">
    <citation type="journal article" date="2014" name="Environ. Microbiol.">
        <title>Halorhabdus tiamatea: proteogenomics and glycosidase activity measurements identify the first cultivated euryarchaeon from a deep-sea anoxic brine lake as potential polysaccharide degrader.</title>
        <authorList>
            <person name="Werner J."/>
            <person name="Ferrer M."/>
            <person name="Michel G."/>
            <person name="Mann A.J."/>
            <person name="Huang S."/>
            <person name="Juarez S."/>
            <person name="Ciordia S."/>
            <person name="Albar J.P."/>
            <person name="Alcaide M."/>
            <person name="La Cono V."/>
            <person name="Yakimov M.M."/>
            <person name="Antunes A."/>
            <person name="Taborda M."/>
            <person name="Da Costa M.S."/>
            <person name="Amann R.I."/>
            <person name="Gloeckner F.O."/>
            <person name="Golyshina O.V."/>
            <person name="Golyshin P.N."/>
            <person name="Teeling H."/>
        </authorList>
    </citation>
    <scope>NUCLEOTIDE SEQUENCE [LARGE SCALE GENOMIC DNA]</scope>
    <source>
        <strain evidence="2">SARL4B</strain>
    </source>
</reference>
<dbReference type="PATRIC" id="fig|1033806.12.peg.2529"/>
<protein>
    <submittedName>
        <fullName evidence="1">Uncharacterized protein</fullName>
    </submittedName>
</protein>
<dbReference type="Proteomes" id="UP000015381">
    <property type="component" value="Chromosome I"/>
</dbReference>
<sequence>MSRVGIDPFVTERSDVFGSNQHVEDVVAGDVSALDQRGVGTHLDERLTGLEGGLLVGRFDACQDDRLVGVRRDECRLGDEFFVSVLGVGFEEAVARGGDHHRIDDECGEVLGVLDDRFDDLAGREHSSLGCPDVEILEHGLDLGLDVGNRQEVAALNAGRVLSRDTRDRARPEPAHCLDCLEVGLDPRAAAGVAAGYRQHGRGLVRGLVARHSQCYSVVV</sequence>
<dbReference type="KEGG" id="hti:HTIA_2542"/>
<dbReference type="HOGENOM" id="CLU_1253556_0_0_2"/>
<dbReference type="AlphaFoldDB" id="S6D235"/>
<evidence type="ECO:0000313" key="1">
    <source>
        <dbReference type="EMBL" id="CCQ34648.1"/>
    </source>
</evidence>
<evidence type="ECO:0000313" key="2">
    <source>
        <dbReference type="Proteomes" id="UP000015381"/>
    </source>
</evidence>
<proteinExistence type="predicted"/>
<name>S6D235_9EURY</name>
<dbReference type="EMBL" id="HF571520">
    <property type="protein sequence ID" value="CCQ34648.1"/>
    <property type="molecule type" value="Genomic_DNA"/>
</dbReference>
<accession>S6D235</accession>
<gene>
    <name evidence="1" type="ORF">HTIA_2542</name>
</gene>
<organism evidence="1 2">
    <name type="scientific">Halorhabdus tiamatea SARL4B</name>
    <dbReference type="NCBI Taxonomy" id="1033806"/>
    <lineage>
        <taxon>Archaea</taxon>
        <taxon>Methanobacteriati</taxon>
        <taxon>Methanobacteriota</taxon>
        <taxon>Stenosarchaea group</taxon>
        <taxon>Halobacteria</taxon>
        <taxon>Halobacteriales</taxon>
        <taxon>Haloarculaceae</taxon>
        <taxon>Halorhabdus</taxon>
    </lineage>
</organism>
<keyword evidence="2" id="KW-1185">Reference proteome</keyword>